<dbReference type="STRING" id="1273541.Pyrde_1903"/>
<protein>
    <submittedName>
        <fullName evidence="2">Uncharacterized protein</fullName>
    </submittedName>
</protein>
<proteinExistence type="predicted"/>
<evidence type="ECO:0000313" key="3">
    <source>
        <dbReference type="Proteomes" id="UP000058613"/>
    </source>
</evidence>
<dbReference type="RefSeq" id="WP_055410283.1">
    <property type="nucleotide sequence ID" value="NZ_CP013011.1"/>
</dbReference>
<evidence type="ECO:0000256" key="1">
    <source>
        <dbReference type="SAM" id="MobiDB-lite"/>
    </source>
</evidence>
<sequence>MPRKRGKRRNRNKYLGKGCQSPPCVPDTGRPGLDNLHEVEKIAKRILQDARRGRISKKTAHGRFLLLYRLVSGKDRDFRGAKARRAIAIVKKYWGKLRRL</sequence>
<organism evidence="2 3">
    <name type="scientific">Pyrodictium delaneyi</name>
    <dbReference type="NCBI Taxonomy" id="1273541"/>
    <lineage>
        <taxon>Archaea</taxon>
        <taxon>Thermoproteota</taxon>
        <taxon>Thermoprotei</taxon>
        <taxon>Desulfurococcales</taxon>
        <taxon>Pyrodictiaceae</taxon>
        <taxon>Pyrodictium</taxon>
    </lineage>
</organism>
<evidence type="ECO:0000313" key="2">
    <source>
        <dbReference type="EMBL" id="ALL01946.1"/>
    </source>
</evidence>
<dbReference type="AlphaFoldDB" id="A0A0P0N5Y0"/>
<accession>A0A0P0N5Y0</accession>
<dbReference type="KEGG" id="pdl:Pyrde_1903"/>
<gene>
    <name evidence="2" type="ORF">Pyrde_1903</name>
</gene>
<dbReference type="Proteomes" id="UP000058613">
    <property type="component" value="Chromosome"/>
</dbReference>
<dbReference type="OrthoDB" id="98696at2157"/>
<reference evidence="2 3" key="1">
    <citation type="submission" date="2015-10" db="EMBL/GenBank/DDBJ databases">
        <title>Complete genome sequence of hyperthermophilic archaeon Pyrodictium delaneyi Su06.</title>
        <authorList>
            <person name="Jung J.-H."/>
            <person name="Lin J."/>
            <person name="Holden J.F."/>
            <person name="Park C.-S."/>
        </authorList>
    </citation>
    <scope>NUCLEOTIDE SEQUENCE [LARGE SCALE GENOMIC DNA]</scope>
    <source>
        <strain evidence="2 3">Su06</strain>
    </source>
</reference>
<name>A0A0P0N5Y0_9CREN</name>
<feature type="compositionally biased region" description="Basic residues" evidence="1">
    <location>
        <begin position="1"/>
        <end position="14"/>
    </location>
</feature>
<dbReference type="EMBL" id="CP013011">
    <property type="protein sequence ID" value="ALL01946.1"/>
    <property type="molecule type" value="Genomic_DNA"/>
</dbReference>
<feature type="region of interest" description="Disordered" evidence="1">
    <location>
        <begin position="1"/>
        <end position="31"/>
    </location>
</feature>
<dbReference type="GeneID" id="26100243"/>